<name>A0A5J4W5W4_9EUKA</name>
<sequence>MGEEDPIIMIMIMFEIKSETKFEEKTIKMWNPCGEGDGDDEDMDGEKYEDEYEYDLVECDQLFDIVDKDSGSVELGDALDYIQSLVDYPDCIQSLADYLDYSLAEQPDCIQSFFYYPD</sequence>
<organism evidence="1 2">
    <name type="scientific">Streblomastix strix</name>
    <dbReference type="NCBI Taxonomy" id="222440"/>
    <lineage>
        <taxon>Eukaryota</taxon>
        <taxon>Metamonada</taxon>
        <taxon>Preaxostyla</taxon>
        <taxon>Oxymonadida</taxon>
        <taxon>Streblomastigidae</taxon>
        <taxon>Streblomastix</taxon>
    </lineage>
</organism>
<proteinExistence type="predicted"/>
<gene>
    <name evidence="1" type="ORF">EZS28_014379</name>
</gene>
<reference evidence="1 2" key="1">
    <citation type="submission" date="2019-03" db="EMBL/GenBank/DDBJ databases">
        <title>Single cell metagenomics reveals metabolic interactions within the superorganism composed of flagellate Streblomastix strix and complex community of Bacteroidetes bacteria on its surface.</title>
        <authorList>
            <person name="Treitli S.C."/>
            <person name="Kolisko M."/>
            <person name="Husnik F."/>
            <person name="Keeling P."/>
            <person name="Hampl V."/>
        </authorList>
    </citation>
    <scope>NUCLEOTIDE SEQUENCE [LARGE SCALE GENOMIC DNA]</scope>
    <source>
        <strain evidence="1">ST1C</strain>
    </source>
</reference>
<accession>A0A5J4W5W4</accession>
<comment type="caution">
    <text evidence="1">The sequence shown here is derived from an EMBL/GenBank/DDBJ whole genome shotgun (WGS) entry which is preliminary data.</text>
</comment>
<protein>
    <submittedName>
        <fullName evidence="1">Uncharacterized protein</fullName>
    </submittedName>
</protein>
<evidence type="ECO:0000313" key="2">
    <source>
        <dbReference type="Proteomes" id="UP000324800"/>
    </source>
</evidence>
<dbReference type="EMBL" id="SNRW01003344">
    <property type="protein sequence ID" value="KAA6390095.1"/>
    <property type="molecule type" value="Genomic_DNA"/>
</dbReference>
<dbReference type="Proteomes" id="UP000324800">
    <property type="component" value="Unassembled WGS sequence"/>
</dbReference>
<dbReference type="AlphaFoldDB" id="A0A5J4W5W4"/>
<evidence type="ECO:0000313" key="1">
    <source>
        <dbReference type="EMBL" id="KAA6390095.1"/>
    </source>
</evidence>